<dbReference type="AlphaFoldDB" id="A0A9P6QHS3"/>
<feature type="compositionally biased region" description="Low complexity" evidence="1">
    <location>
        <begin position="382"/>
        <end position="394"/>
    </location>
</feature>
<feature type="compositionally biased region" description="Low complexity" evidence="1">
    <location>
        <begin position="229"/>
        <end position="252"/>
    </location>
</feature>
<keyword evidence="3" id="KW-1185">Reference proteome</keyword>
<feature type="region of interest" description="Disordered" evidence="1">
    <location>
        <begin position="447"/>
        <end position="548"/>
    </location>
</feature>
<feature type="region of interest" description="Disordered" evidence="1">
    <location>
        <begin position="71"/>
        <end position="146"/>
    </location>
</feature>
<feature type="compositionally biased region" description="Polar residues" evidence="1">
    <location>
        <begin position="483"/>
        <end position="492"/>
    </location>
</feature>
<evidence type="ECO:0000313" key="2">
    <source>
        <dbReference type="EMBL" id="KAG0269205.1"/>
    </source>
</evidence>
<organism evidence="2 3">
    <name type="scientific">Actinomortierella ambigua</name>
    <dbReference type="NCBI Taxonomy" id="1343610"/>
    <lineage>
        <taxon>Eukaryota</taxon>
        <taxon>Fungi</taxon>
        <taxon>Fungi incertae sedis</taxon>
        <taxon>Mucoromycota</taxon>
        <taxon>Mortierellomycotina</taxon>
        <taxon>Mortierellomycetes</taxon>
        <taxon>Mortierellales</taxon>
        <taxon>Mortierellaceae</taxon>
        <taxon>Actinomortierella</taxon>
    </lineage>
</organism>
<feature type="compositionally biased region" description="Basic and acidic residues" evidence="1">
    <location>
        <begin position="72"/>
        <end position="82"/>
    </location>
</feature>
<feature type="compositionally biased region" description="Acidic residues" evidence="1">
    <location>
        <begin position="117"/>
        <end position="127"/>
    </location>
</feature>
<name>A0A9P6QHS3_9FUNG</name>
<feature type="region of interest" description="Disordered" evidence="1">
    <location>
        <begin position="331"/>
        <end position="405"/>
    </location>
</feature>
<evidence type="ECO:0000256" key="1">
    <source>
        <dbReference type="SAM" id="MobiDB-lite"/>
    </source>
</evidence>
<evidence type="ECO:0000313" key="3">
    <source>
        <dbReference type="Proteomes" id="UP000807716"/>
    </source>
</evidence>
<proteinExistence type="predicted"/>
<sequence>MDLSPPGDDELSVSSPEVLRRLFQRCLFHVPDLPLPDELCFLAAASFPLPQALRALHVAWTMEFLKHRVRSERRGRQQERRLTATQGGRGRHHHHTHHHRHPSATLFQRSPEMNTVLEEEPDEAEGQEGEHVPSPSTAQSEYKQDTGAAAVSPPVCLGGLEFRAEVYAYKMRLARAARTRFIKQGTGNHHHQQSNVVPAMTTTCPPVDDVVETASTCSVPSTPIADTHAQAQATAVSAEAKSKSSPSSSSSSRTTLEQFMMHQDKERPDKRLMQQLLSLENKIPRIVRKWAHHARHFFAEELMREDSLAQKWVDEQRIEVVLGTGCHGHLATSAASSSSTFQQQQQQQQQQPSSFATAMQPCPLTHPSSHLAYANHPKHAQHQQQQQQQLLHHANSSREHHEQPHALPAAHMQHHLQQTMTNTTNMHTTSMMTTTTTTTNAIMTSMTNPSTHSPRLITGGTTPVTTSSTPRVTSFAEGIRLSRQGSHQSQGSLDFGSAPPMANPSSSSTSCTPCSSSSSSSSSSSTPSSNSFPPSASASSGTTTAVQPRTALRNSAATQSLGGAATTSTTTTTIMSSTTTGYHQRVSTSQQMLSLHLWLSCLVSPISPDQMVYEGFFEPLDPQVYP</sequence>
<dbReference type="EMBL" id="JAAAJB010000031">
    <property type="protein sequence ID" value="KAG0269205.1"/>
    <property type="molecule type" value="Genomic_DNA"/>
</dbReference>
<dbReference type="Proteomes" id="UP000807716">
    <property type="component" value="Unassembled WGS sequence"/>
</dbReference>
<feature type="compositionally biased region" description="Low complexity" evidence="1">
    <location>
        <begin position="458"/>
        <end position="473"/>
    </location>
</feature>
<protein>
    <submittedName>
        <fullName evidence="2">Uncharacterized protein</fullName>
    </submittedName>
</protein>
<reference evidence="2" key="1">
    <citation type="journal article" date="2020" name="Fungal Divers.">
        <title>Resolving the Mortierellaceae phylogeny through synthesis of multi-gene phylogenetics and phylogenomics.</title>
        <authorList>
            <person name="Vandepol N."/>
            <person name="Liber J."/>
            <person name="Desiro A."/>
            <person name="Na H."/>
            <person name="Kennedy M."/>
            <person name="Barry K."/>
            <person name="Grigoriev I.V."/>
            <person name="Miller A.N."/>
            <person name="O'Donnell K."/>
            <person name="Stajich J.E."/>
            <person name="Bonito G."/>
        </authorList>
    </citation>
    <scope>NUCLEOTIDE SEQUENCE</scope>
    <source>
        <strain evidence="2">BC1065</strain>
    </source>
</reference>
<feature type="compositionally biased region" description="Low complexity" evidence="1">
    <location>
        <begin position="497"/>
        <end position="545"/>
    </location>
</feature>
<gene>
    <name evidence="2" type="ORF">DFQ27_004445</name>
</gene>
<dbReference type="OrthoDB" id="2443559at2759"/>
<feature type="compositionally biased region" description="Basic residues" evidence="1">
    <location>
        <begin position="89"/>
        <end position="102"/>
    </location>
</feature>
<comment type="caution">
    <text evidence="2">The sequence shown here is derived from an EMBL/GenBank/DDBJ whole genome shotgun (WGS) entry which is preliminary data.</text>
</comment>
<accession>A0A9P6QHS3</accession>
<feature type="compositionally biased region" description="Low complexity" evidence="1">
    <location>
        <begin position="331"/>
        <end position="358"/>
    </location>
</feature>
<feature type="region of interest" description="Disordered" evidence="1">
    <location>
        <begin position="228"/>
        <end position="266"/>
    </location>
</feature>